<protein>
    <submittedName>
        <fullName evidence="3">Uncharacterized protein</fullName>
    </submittedName>
</protein>
<feature type="signal peptide" evidence="2">
    <location>
        <begin position="1"/>
        <end position="21"/>
    </location>
</feature>
<evidence type="ECO:0000256" key="2">
    <source>
        <dbReference type="SAM" id="SignalP"/>
    </source>
</evidence>
<reference evidence="3" key="1">
    <citation type="submission" date="2022-02" db="EMBL/GenBank/DDBJ databases">
        <authorList>
            <person name="King R."/>
        </authorList>
    </citation>
    <scope>NUCLEOTIDE SEQUENCE</scope>
</reference>
<organism evidence="3 4">
    <name type="scientific">Spodoptera littoralis</name>
    <name type="common">Egyptian cotton leafworm</name>
    <dbReference type="NCBI Taxonomy" id="7109"/>
    <lineage>
        <taxon>Eukaryota</taxon>
        <taxon>Metazoa</taxon>
        <taxon>Ecdysozoa</taxon>
        <taxon>Arthropoda</taxon>
        <taxon>Hexapoda</taxon>
        <taxon>Insecta</taxon>
        <taxon>Pterygota</taxon>
        <taxon>Neoptera</taxon>
        <taxon>Endopterygota</taxon>
        <taxon>Lepidoptera</taxon>
        <taxon>Glossata</taxon>
        <taxon>Ditrysia</taxon>
        <taxon>Noctuoidea</taxon>
        <taxon>Noctuidae</taxon>
        <taxon>Amphipyrinae</taxon>
        <taxon>Spodoptera</taxon>
    </lineage>
</organism>
<keyword evidence="4" id="KW-1185">Reference proteome</keyword>
<evidence type="ECO:0000313" key="4">
    <source>
        <dbReference type="Proteomes" id="UP001153321"/>
    </source>
</evidence>
<sequence length="262" mass="30297">MDSAMVIFMIIILQNVLDCNGISIRDQLLQLLRSRREQEFPEDSQIYVRSQASPEDTQEPYIDKVSSQPASQERDEDLSRPVEDVMDDPPDYIAYDKPVARVIKDYYKIEQDNKNKKAIIDAKIAKERGLLNFPDPNYPQEDGGAQMPTQPVEDIPNEDPSMMNMLDHAKPTRSHVYDRMQQQPQLWKAQQNPTYSQTQKPAQPQALKYRDVIDIDDVRTKDKPQNPQQLNAQNTRNWDPVKSFALFIVSWTGSSNNWRGVC</sequence>
<evidence type="ECO:0000313" key="3">
    <source>
        <dbReference type="EMBL" id="CAH1643199.1"/>
    </source>
</evidence>
<dbReference type="AlphaFoldDB" id="A0A9P0IBI4"/>
<feature type="chain" id="PRO_5040138665" evidence="2">
    <location>
        <begin position="22"/>
        <end position="262"/>
    </location>
</feature>
<accession>A0A9P0IBI4</accession>
<gene>
    <name evidence="3" type="ORF">SPLIT_LOCUS8554</name>
</gene>
<evidence type="ECO:0000256" key="1">
    <source>
        <dbReference type="SAM" id="MobiDB-lite"/>
    </source>
</evidence>
<dbReference type="EMBL" id="LR824534">
    <property type="protein sequence ID" value="CAH1643199.1"/>
    <property type="molecule type" value="Genomic_DNA"/>
</dbReference>
<name>A0A9P0IBI4_SPOLI</name>
<keyword evidence="2" id="KW-0732">Signal</keyword>
<feature type="region of interest" description="Disordered" evidence="1">
    <location>
        <begin position="42"/>
        <end position="91"/>
    </location>
</feature>
<dbReference type="Proteomes" id="UP001153321">
    <property type="component" value="Chromosome 3"/>
</dbReference>
<proteinExistence type="predicted"/>